<keyword evidence="1" id="KW-0732">Signal</keyword>
<dbReference type="AlphaFoldDB" id="A0A2M4DB92"/>
<reference evidence="2" key="1">
    <citation type="submission" date="2018-01" db="EMBL/GenBank/DDBJ databases">
        <title>An insight into the sialome of Amazonian anophelines.</title>
        <authorList>
            <person name="Ribeiro J.M."/>
            <person name="Scarpassa V."/>
            <person name="Calvo E."/>
        </authorList>
    </citation>
    <scope>NUCLEOTIDE SEQUENCE</scope>
</reference>
<proteinExistence type="predicted"/>
<protein>
    <submittedName>
        <fullName evidence="2">Putative secreted protein</fullName>
    </submittedName>
</protein>
<dbReference type="EMBL" id="GGFL01010649">
    <property type="protein sequence ID" value="MBW74827.1"/>
    <property type="molecule type" value="Transcribed_RNA"/>
</dbReference>
<feature type="chain" id="PRO_5014759911" evidence="1">
    <location>
        <begin position="20"/>
        <end position="73"/>
    </location>
</feature>
<evidence type="ECO:0000256" key="1">
    <source>
        <dbReference type="SAM" id="SignalP"/>
    </source>
</evidence>
<feature type="signal peptide" evidence="1">
    <location>
        <begin position="1"/>
        <end position="19"/>
    </location>
</feature>
<evidence type="ECO:0000313" key="2">
    <source>
        <dbReference type="EMBL" id="MBW74827.1"/>
    </source>
</evidence>
<name>A0A2M4DB92_ANODA</name>
<organism evidence="2">
    <name type="scientific">Anopheles darlingi</name>
    <name type="common">Mosquito</name>
    <dbReference type="NCBI Taxonomy" id="43151"/>
    <lineage>
        <taxon>Eukaryota</taxon>
        <taxon>Metazoa</taxon>
        <taxon>Ecdysozoa</taxon>
        <taxon>Arthropoda</taxon>
        <taxon>Hexapoda</taxon>
        <taxon>Insecta</taxon>
        <taxon>Pterygota</taxon>
        <taxon>Neoptera</taxon>
        <taxon>Endopterygota</taxon>
        <taxon>Diptera</taxon>
        <taxon>Nematocera</taxon>
        <taxon>Culicoidea</taxon>
        <taxon>Culicidae</taxon>
        <taxon>Anophelinae</taxon>
        <taxon>Anopheles</taxon>
    </lineage>
</organism>
<sequence length="73" mass="7979">MNFRSVLAQFGILFPGWLGSPTGLGSQFSRFLPPFLLAATLRSGWCGRFRVFWCGKGCVRGRGGGASMKCFVE</sequence>
<accession>A0A2M4DB92</accession>